<sequence>MTPSTALPPAPLAAIRVATLHSSAWVLVDVKASWCCTPSSCCSLTLLLCCFILVWKSTGELSRCPWVSVWFCVEVVELVLCKLWSPVGFGSSIAWSIVSL</sequence>
<name>A0A0A9ET68_ARUDO</name>
<organism evidence="1">
    <name type="scientific">Arundo donax</name>
    <name type="common">Giant reed</name>
    <name type="synonym">Donax arundinaceus</name>
    <dbReference type="NCBI Taxonomy" id="35708"/>
    <lineage>
        <taxon>Eukaryota</taxon>
        <taxon>Viridiplantae</taxon>
        <taxon>Streptophyta</taxon>
        <taxon>Embryophyta</taxon>
        <taxon>Tracheophyta</taxon>
        <taxon>Spermatophyta</taxon>
        <taxon>Magnoliopsida</taxon>
        <taxon>Liliopsida</taxon>
        <taxon>Poales</taxon>
        <taxon>Poaceae</taxon>
        <taxon>PACMAD clade</taxon>
        <taxon>Arundinoideae</taxon>
        <taxon>Arundineae</taxon>
        <taxon>Arundo</taxon>
    </lineage>
</organism>
<protein>
    <submittedName>
        <fullName evidence="1">Uncharacterized protein</fullName>
    </submittedName>
</protein>
<reference evidence="1" key="2">
    <citation type="journal article" date="2015" name="Data Brief">
        <title>Shoot transcriptome of the giant reed, Arundo donax.</title>
        <authorList>
            <person name="Barrero R.A."/>
            <person name="Guerrero F.D."/>
            <person name="Moolhuijzen P."/>
            <person name="Goolsby J.A."/>
            <person name="Tidwell J."/>
            <person name="Bellgard S.E."/>
            <person name="Bellgard M.I."/>
        </authorList>
    </citation>
    <scope>NUCLEOTIDE SEQUENCE</scope>
    <source>
        <tissue evidence="1">Shoot tissue taken approximately 20 cm above the soil surface</tissue>
    </source>
</reference>
<proteinExistence type="predicted"/>
<reference evidence="1" key="1">
    <citation type="submission" date="2014-09" db="EMBL/GenBank/DDBJ databases">
        <authorList>
            <person name="Magalhaes I.L.F."/>
            <person name="Oliveira U."/>
            <person name="Santos F.R."/>
            <person name="Vidigal T.H.D.A."/>
            <person name="Brescovit A.D."/>
            <person name="Santos A.J."/>
        </authorList>
    </citation>
    <scope>NUCLEOTIDE SEQUENCE</scope>
    <source>
        <tissue evidence="1">Shoot tissue taken approximately 20 cm above the soil surface</tissue>
    </source>
</reference>
<evidence type="ECO:0000313" key="1">
    <source>
        <dbReference type="EMBL" id="JAE03945.1"/>
    </source>
</evidence>
<dbReference type="EMBL" id="GBRH01193951">
    <property type="protein sequence ID" value="JAE03945.1"/>
    <property type="molecule type" value="Transcribed_RNA"/>
</dbReference>
<accession>A0A0A9ET68</accession>
<dbReference type="AlphaFoldDB" id="A0A0A9ET68"/>